<evidence type="ECO:0000256" key="2">
    <source>
        <dbReference type="ARBA" id="ARBA00023125"/>
    </source>
</evidence>
<dbReference type="PANTHER" id="PTHR33154:SF18">
    <property type="entry name" value="ARSENICAL RESISTANCE OPERON REPRESSOR"/>
    <property type="match status" value="1"/>
</dbReference>
<dbReference type="GO" id="GO:0003700">
    <property type="term" value="F:DNA-binding transcription factor activity"/>
    <property type="evidence" value="ECO:0007669"/>
    <property type="project" value="InterPro"/>
</dbReference>
<evidence type="ECO:0000259" key="4">
    <source>
        <dbReference type="PROSITE" id="PS50987"/>
    </source>
</evidence>
<sequence>MTERELQKVFHALSDPIRLRMVRLLLEYPEVCVCQFQNIFGTYQPRISFHLRVLRDAGIVESKRRGKWVYYGIKHLPECVRQMISTLPLEERLVSCTPNG</sequence>
<dbReference type="PROSITE" id="PS50987">
    <property type="entry name" value="HTH_ARSR_2"/>
    <property type="match status" value="1"/>
</dbReference>
<dbReference type="Gene3D" id="1.10.10.10">
    <property type="entry name" value="Winged helix-like DNA-binding domain superfamily/Winged helix DNA-binding domain"/>
    <property type="match status" value="1"/>
</dbReference>
<protein>
    <submittedName>
        <fullName evidence="5">ArsR family transcriptional regulator</fullName>
    </submittedName>
</protein>
<dbReference type="InterPro" id="IPR051081">
    <property type="entry name" value="HTH_MetalResp_TranReg"/>
</dbReference>
<dbReference type="InterPro" id="IPR036390">
    <property type="entry name" value="WH_DNA-bd_sf"/>
</dbReference>
<dbReference type="SMART" id="SM00418">
    <property type="entry name" value="HTH_ARSR"/>
    <property type="match status" value="1"/>
</dbReference>
<reference evidence="5" key="1">
    <citation type="journal article" date="2020" name="mSystems">
        <title>Genome- and Community-Level Interaction Insights into Carbon Utilization and Element Cycling Functions of Hydrothermarchaeota in Hydrothermal Sediment.</title>
        <authorList>
            <person name="Zhou Z."/>
            <person name="Liu Y."/>
            <person name="Xu W."/>
            <person name="Pan J."/>
            <person name="Luo Z.H."/>
            <person name="Li M."/>
        </authorList>
    </citation>
    <scope>NUCLEOTIDE SEQUENCE [LARGE SCALE GENOMIC DNA]</scope>
    <source>
        <strain evidence="5">SpSt-132</strain>
    </source>
</reference>
<dbReference type="PANTHER" id="PTHR33154">
    <property type="entry name" value="TRANSCRIPTIONAL REGULATOR, ARSR FAMILY"/>
    <property type="match status" value="1"/>
</dbReference>
<dbReference type="InterPro" id="IPR011991">
    <property type="entry name" value="ArsR-like_HTH"/>
</dbReference>
<accession>A0A7C2V4D8</accession>
<dbReference type="InterPro" id="IPR036388">
    <property type="entry name" value="WH-like_DNA-bd_sf"/>
</dbReference>
<proteinExistence type="predicted"/>
<evidence type="ECO:0000256" key="3">
    <source>
        <dbReference type="ARBA" id="ARBA00023163"/>
    </source>
</evidence>
<name>A0A7C2V4D8_9AQUI</name>
<dbReference type="EMBL" id="DSFP01000068">
    <property type="protein sequence ID" value="HEW46634.1"/>
    <property type="molecule type" value="Genomic_DNA"/>
</dbReference>
<dbReference type="AlphaFoldDB" id="A0A7C2V4D8"/>
<feature type="domain" description="HTH arsR-type" evidence="4">
    <location>
        <begin position="1"/>
        <end position="95"/>
    </location>
</feature>
<gene>
    <name evidence="5" type="ORF">ENO47_08240</name>
</gene>
<dbReference type="CDD" id="cd00090">
    <property type="entry name" value="HTH_ARSR"/>
    <property type="match status" value="1"/>
</dbReference>
<dbReference type="SUPFAM" id="SSF46785">
    <property type="entry name" value="Winged helix' DNA-binding domain"/>
    <property type="match status" value="1"/>
</dbReference>
<dbReference type="NCBIfam" id="NF033788">
    <property type="entry name" value="HTH_metalloreg"/>
    <property type="match status" value="1"/>
</dbReference>
<evidence type="ECO:0000256" key="1">
    <source>
        <dbReference type="ARBA" id="ARBA00023015"/>
    </source>
</evidence>
<dbReference type="PRINTS" id="PR00778">
    <property type="entry name" value="HTHARSR"/>
</dbReference>
<keyword evidence="3" id="KW-0804">Transcription</keyword>
<dbReference type="InterPro" id="IPR001845">
    <property type="entry name" value="HTH_ArsR_DNA-bd_dom"/>
</dbReference>
<organism evidence="5">
    <name type="scientific">Hydrogenobacter sp</name>
    <dbReference type="NCBI Taxonomy" id="2152829"/>
    <lineage>
        <taxon>Bacteria</taxon>
        <taxon>Pseudomonadati</taxon>
        <taxon>Aquificota</taxon>
        <taxon>Aquificia</taxon>
        <taxon>Aquificales</taxon>
        <taxon>Aquificaceae</taxon>
        <taxon>Hydrogenobacter</taxon>
    </lineage>
</organism>
<comment type="caution">
    <text evidence="5">The sequence shown here is derived from an EMBL/GenBank/DDBJ whole genome shotgun (WGS) entry which is preliminary data.</text>
</comment>
<evidence type="ECO:0000313" key="5">
    <source>
        <dbReference type="EMBL" id="HEW46634.1"/>
    </source>
</evidence>
<dbReference type="Pfam" id="PF01022">
    <property type="entry name" value="HTH_5"/>
    <property type="match status" value="1"/>
</dbReference>
<keyword evidence="2" id="KW-0238">DNA-binding</keyword>
<dbReference type="GO" id="GO:0003677">
    <property type="term" value="F:DNA binding"/>
    <property type="evidence" value="ECO:0007669"/>
    <property type="project" value="UniProtKB-KW"/>
</dbReference>
<keyword evidence="1" id="KW-0805">Transcription regulation</keyword>